<dbReference type="RefSeq" id="WP_012795258.1">
    <property type="nucleotide sequence ID" value="NC_013158.1"/>
</dbReference>
<dbReference type="STRING" id="519442.Huta_0193"/>
<organism evidence="4 5">
    <name type="scientific">Halorhabdus utahensis (strain DSM 12940 / JCM 11049 / AX-2)</name>
    <dbReference type="NCBI Taxonomy" id="519442"/>
    <lineage>
        <taxon>Archaea</taxon>
        <taxon>Methanobacteriati</taxon>
        <taxon>Methanobacteriota</taxon>
        <taxon>Stenosarchaea group</taxon>
        <taxon>Halobacteria</taxon>
        <taxon>Halobacteriales</taxon>
        <taxon>Haloarculaceae</taxon>
        <taxon>Halorhabdus</taxon>
    </lineage>
</organism>
<dbReference type="OrthoDB" id="87545at2157"/>
<dbReference type="PANTHER" id="PTHR43877">
    <property type="entry name" value="AMINOALKYLPHOSPHONATE N-ACETYLTRANSFERASE-RELATED-RELATED"/>
    <property type="match status" value="1"/>
</dbReference>
<dbReference type="Gene3D" id="3.40.630.30">
    <property type="match status" value="1"/>
</dbReference>
<protein>
    <submittedName>
        <fullName evidence="4">GCN5-related N-acetyltransferase</fullName>
    </submittedName>
</protein>
<dbReference type="GO" id="GO:0016747">
    <property type="term" value="F:acyltransferase activity, transferring groups other than amino-acyl groups"/>
    <property type="evidence" value="ECO:0007669"/>
    <property type="project" value="InterPro"/>
</dbReference>
<dbReference type="GeneID" id="8382455"/>
<evidence type="ECO:0000256" key="2">
    <source>
        <dbReference type="ARBA" id="ARBA00023315"/>
    </source>
</evidence>
<evidence type="ECO:0000256" key="1">
    <source>
        <dbReference type="ARBA" id="ARBA00022679"/>
    </source>
</evidence>
<dbReference type="SUPFAM" id="SSF55729">
    <property type="entry name" value="Acyl-CoA N-acyltransferases (Nat)"/>
    <property type="match status" value="1"/>
</dbReference>
<dbReference type="InterPro" id="IPR016181">
    <property type="entry name" value="Acyl_CoA_acyltransferase"/>
</dbReference>
<gene>
    <name evidence="4" type="ordered locus">Huta_0193</name>
</gene>
<keyword evidence="2" id="KW-0012">Acyltransferase</keyword>
<evidence type="ECO:0000313" key="5">
    <source>
        <dbReference type="Proteomes" id="UP000002071"/>
    </source>
</evidence>
<dbReference type="CDD" id="cd04301">
    <property type="entry name" value="NAT_SF"/>
    <property type="match status" value="1"/>
</dbReference>
<sequence length="147" mass="16151">MSQDRVEIRDIRPADERRLRSIQRAVLDHPSPQLLTAAASGLGIGLVADADERTIGYVFALVGDDTAYVPEIAVDASRHRQGIGSALLETLMQRAGEAGVAELRLTVRAADERARSFYRGHGFEERERLSEYYETAPTTGIVLARSV</sequence>
<keyword evidence="5" id="KW-1185">Reference proteome</keyword>
<feature type="domain" description="N-acetyltransferase" evidence="3">
    <location>
        <begin position="6"/>
        <end position="147"/>
    </location>
</feature>
<name>C7NPT4_HALUD</name>
<dbReference type="InterPro" id="IPR000182">
    <property type="entry name" value="GNAT_dom"/>
</dbReference>
<dbReference type="HOGENOM" id="CLU_013985_23_1_2"/>
<dbReference type="Proteomes" id="UP000002071">
    <property type="component" value="Chromosome"/>
</dbReference>
<dbReference type="PROSITE" id="PS51186">
    <property type="entry name" value="GNAT"/>
    <property type="match status" value="1"/>
</dbReference>
<reference evidence="4 5" key="1">
    <citation type="journal article" date="2009" name="Stand. Genomic Sci.">
        <title>Complete genome sequence of Halorhabdus utahensis type strain (AX-2).</title>
        <authorList>
            <person name="Anderson I."/>
            <person name="Tindall B.J."/>
            <person name="Pomrenke H."/>
            <person name="Goker M."/>
            <person name="Lapidus A."/>
            <person name="Nolan M."/>
            <person name="Copeland A."/>
            <person name="Glavina Del Rio T."/>
            <person name="Chen F."/>
            <person name="Tice H."/>
            <person name="Cheng J.F."/>
            <person name="Lucas S."/>
            <person name="Chertkov O."/>
            <person name="Bruce D."/>
            <person name="Brettin T."/>
            <person name="Detter J.C."/>
            <person name="Han C."/>
            <person name="Goodwin L."/>
            <person name="Land M."/>
            <person name="Hauser L."/>
            <person name="Chang Y.J."/>
            <person name="Jeffries C.D."/>
            <person name="Pitluck S."/>
            <person name="Pati A."/>
            <person name="Mavromatis K."/>
            <person name="Ivanova N."/>
            <person name="Ovchinnikova G."/>
            <person name="Chen A."/>
            <person name="Palaniappan K."/>
            <person name="Chain P."/>
            <person name="Rohde M."/>
            <person name="Bristow J."/>
            <person name="Eisen J.A."/>
            <person name="Markowitz V."/>
            <person name="Hugenholtz P."/>
            <person name="Kyrpides N.C."/>
            <person name="Klenk H.P."/>
        </authorList>
    </citation>
    <scope>NUCLEOTIDE SEQUENCE [LARGE SCALE GENOMIC DNA]</scope>
    <source>
        <strain evidence="5">DSM 12940 / JCM 11049 / AX-2</strain>
    </source>
</reference>
<dbReference type="EMBL" id="CP001687">
    <property type="protein sequence ID" value="ACV10381.1"/>
    <property type="molecule type" value="Genomic_DNA"/>
</dbReference>
<proteinExistence type="predicted"/>
<accession>C7NPT4</accession>
<dbReference type="eggNOG" id="arCOG00833">
    <property type="taxonomic scope" value="Archaea"/>
</dbReference>
<dbReference type="KEGG" id="hut:Huta_0193"/>
<keyword evidence="1 4" id="KW-0808">Transferase</keyword>
<dbReference type="InterPro" id="IPR050832">
    <property type="entry name" value="Bact_Acetyltransf"/>
</dbReference>
<evidence type="ECO:0000313" key="4">
    <source>
        <dbReference type="EMBL" id="ACV10381.1"/>
    </source>
</evidence>
<evidence type="ECO:0000259" key="3">
    <source>
        <dbReference type="PROSITE" id="PS51186"/>
    </source>
</evidence>
<dbReference type="Pfam" id="PF00583">
    <property type="entry name" value="Acetyltransf_1"/>
    <property type="match status" value="1"/>
</dbReference>
<dbReference type="AlphaFoldDB" id="C7NPT4"/>